<dbReference type="AlphaFoldDB" id="A0A195FGJ1"/>
<accession>A0A195FGJ1</accession>
<organism evidence="1 2">
    <name type="scientific">Trachymyrmex septentrionalis</name>
    <dbReference type="NCBI Taxonomy" id="34720"/>
    <lineage>
        <taxon>Eukaryota</taxon>
        <taxon>Metazoa</taxon>
        <taxon>Ecdysozoa</taxon>
        <taxon>Arthropoda</taxon>
        <taxon>Hexapoda</taxon>
        <taxon>Insecta</taxon>
        <taxon>Pterygota</taxon>
        <taxon>Neoptera</taxon>
        <taxon>Endopterygota</taxon>
        <taxon>Hymenoptera</taxon>
        <taxon>Apocrita</taxon>
        <taxon>Aculeata</taxon>
        <taxon>Formicoidea</taxon>
        <taxon>Formicidae</taxon>
        <taxon>Myrmicinae</taxon>
        <taxon>Trachymyrmex</taxon>
    </lineage>
</organism>
<keyword evidence="2" id="KW-1185">Reference proteome</keyword>
<evidence type="ECO:0000313" key="1">
    <source>
        <dbReference type="EMBL" id="KYN39347.1"/>
    </source>
</evidence>
<protein>
    <submittedName>
        <fullName evidence="1">Uncharacterized protein</fullName>
    </submittedName>
</protein>
<dbReference type="Proteomes" id="UP000078541">
    <property type="component" value="Unassembled WGS sequence"/>
</dbReference>
<evidence type="ECO:0000313" key="2">
    <source>
        <dbReference type="Proteomes" id="UP000078541"/>
    </source>
</evidence>
<gene>
    <name evidence="1" type="ORF">ALC56_06273</name>
</gene>
<name>A0A195FGJ1_9HYME</name>
<dbReference type="EMBL" id="KQ981610">
    <property type="protein sequence ID" value="KYN39347.1"/>
    <property type="molecule type" value="Genomic_DNA"/>
</dbReference>
<proteinExistence type="predicted"/>
<sequence length="94" mass="10926">MISLFFRFTDGIFRIMLLKAVSRNTAMLDEKILRGFPQQTLTRMLGEERMLRAAKRFISGSRDRVGHRPDRENAAKKLRVNEITLLLPPPELDL</sequence>
<reference evidence="1 2" key="1">
    <citation type="submission" date="2016-03" db="EMBL/GenBank/DDBJ databases">
        <title>Trachymyrmex septentrionalis WGS genome.</title>
        <authorList>
            <person name="Nygaard S."/>
            <person name="Hu H."/>
            <person name="Boomsma J."/>
            <person name="Zhang G."/>
        </authorList>
    </citation>
    <scope>NUCLEOTIDE SEQUENCE [LARGE SCALE GENOMIC DNA]</scope>
    <source>
        <strain evidence="1">Tsep2-gDNA-1</strain>
        <tissue evidence="1">Whole body</tissue>
    </source>
</reference>